<keyword evidence="2" id="KW-0830">Ubiquinone</keyword>
<organism evidence="2 3">
    <name type="scientific">Candidatus Nitrospira nitrificans</name>
    <dbReference type="NCBI Taxonomy" id="1742973"/>
    <lineage>
        <taxon>Bacteria</taxon>
        <taxon>Pseudomonadati</taxon>
        <taxon>Nitrospirota</taxon>
        <taxon>Nitrospiria</taxon>
        <taxon>Nitrospirales</taxon>
        <taxon>Nitrospiraceae</taxon>
        <taxon>Nitrospira</taxon>
    </lineage>
</organism>
<dbReference type="Gene3D" id="3.40.50.150">
    <property type="entry name" value="Vaccinia Virus protein VP39"/>
    <property type="match status" value="1"/>
</dbReference>
<dbReference type="SUPFAM" id="SSF53335">
    <property type="entry name" value="S-adenosyl-L-methionine-dependent methyltransferases"/>
    <property type="match status" value="1"/>
</dbReference>
<protein>
    <submittedName>
        <fullName evidence="2">Methylase involved in ubiquinone/menaquinone biosynthesis</fullName>
    </submittedName>
</protein>
<evidence type="ECO:0000259" key="1">
    <source>
        <dbReference type="Pfam" id="PF08241"/>
    </source>
</evidence>
<dbReference type="AlphaFoldDB" id="A0A0S4LLV4"/>
<dbReference type="STRING" id="1742973.COMA2_200051"/>
<keyword evidence="2" id="KW-0489">Methyltransferase</keyword>
<dbReference type="InterPro" id="IPR013216">
    <property type="entry name" value="Methyltransf_11"/>
</dbReference>
<accession>A0A0S4LLV4</accession>
<gene>
    <name evidence="2" type="ORF">COMA2_200051</name>
</gene>
<name>A0A0S4LLV4_9BACT</name>
<proteinExistence type="predicted"/>
<dbReference type="GO" id="GO:0032259">
    <property type="term" value="P:methylation"/>
    <property type="evidence" value="ECO:0007669"/>
    <property type="project" value="UniProtKB-KW"/>
</dbReference>
<evidence type="ECO:0000313" key="2">
    <source>
        <dbReference type="EMBL" id="CUS36082.1"/>
    </source>
</evidence>
<dbReference type="InterPro" id="IPR029063">
    <property type="entry name" value="SAM-dependent_MTases_sf"/>
</dbReference>
<dbReference type="Pfam" id="PF08241">
    <property type="entry name" value="Methyltransf_11"/>
    <property type="match status" value="1"/>
</dbReference>
<dbReference type="Proteomes" id="UP000198736">
    <property type="component" value="Unassembled WGS sequence"/>
</dbReference>
<dbReference type="CDD" id="cd02440">
    <property type="entry name" value="AdoMet_MTases"/>
    <property type="match status" value="1"/>
</dbReference>
<keyword evidence="2" id="KW-0808">Transferase</keyword>
<keyword evidence="3" id="KW-1185">Reference proteome</keyword>
<dbReference type="PANTHER" id="PTHR43591">
    <property type="entry name" value="METHYLTRANSFERASE"/>
    <property type="match status" value="1"/>
</dbReference>
<evidence type="ECO:0000313" key="3">
    <source>
        <dbReference type="Proteomes" id="UP000198736"/>
    </source>
</evidence>
<dbReference type="EMBL" id="CZPZ01000013">
    <property type="protein sequence ID" value="CUS36082.1"/>
    <property type="molecule type" value="Genomic_DNA"/>
</dbReference>
<sequence>MFSVEFLHVIREFEYGKVVERLSPGIRILEIGGGTGYQAKRLKEDGYVVDSIDMPDSNYVGQLEFPVQPYDGRNIPFPDDSFDVVFSSNVLEHVLDLPYLQAEIKRVLKPGGYCVHLMPSGAWRFWTNMAHYTELVQRLLGLAPRLLPKGFSKSARSDAMSVLRLMVSTAKHYAIVPRHGETGNALTEIKTFSSRHWREHFTNQLFTVDEATAVGLFYTGHMVLGPRLSLKSRQKASKWLGSACVIYVVRPA</sequence>
<dbReference type="GO" id="GO:0008757">
    <property type="term" value="F:S-adenosylmethionine-dependent methyltransferase activity"/>
    <property type="evidence" value="ECO:0007669"/>
    <property type="project" value="InterPro"/>
</dbReference>
<reference evidence="3" key="1">
    <citation type="submission" date="2015-10" db="EMBL/GenBank/DDBJ databases">
        <authorList>
            <person name="Luecker S."/>
            <person name="Luecker S."/>
        </authorList>
    </citation>
    <scope>NUCLEOTIDE SEQUENCE [LARGE SCALE GENOMIC DNA]</scope>
</reference>
<feature type="domain" description="Methyltransferase type 11" evidence="1">
    <location>
        <begin position="29"/>
        <end position="115"/>
    </location>
</feature>